<reference evidence="1 2" key="1">
    <citation type="submission" date="2021-08" db="EMBL/GenBank/DDBJ databases">
        <authorList>
            <person name="Peeters C."/>
        </authorList>
    </citation>
    <scope>NUCLEOTIDE SEQUENCE [LARGE SCALE GENOMIC DNA]</scope>
    <source>
        <strain evidence="1 2">LMG 32289</strain>
    </source>
</reference>
<sequence length="104" mass="10758">MKRAMDGSARAVAIATQTVPRDKVAAVMAVAAAVAEGLTPKTRRALAALEKLSPAQRAGRTVEVDAQAVLALVQVHGEIVEVLSGELSRLSGELQATKQTSLAL</sequence>
<name>A0ABN7ZGY1_9BURK</name>
<keyword evidence="2" id="KW-1185">Reference proteome</keyword>
<protein>
    <submittedName>
        <fullName evidence="1">Uncharacterized protein</fullName>
    </submittedName>
</protein>
<evidence type="ECO:0000313" key="1">
    <source>
        <dbReference type="EMBL" id="CAG9184448.1"/>
    </source>
</evidence>
<organism evidence="1 2">
    <name type="scientific">Cupriavidus pampae</name>
    <dbReference type="NCBI Taxonomy" id="659251"/>
    <lineage>
        <taxon>Bacteria</taxon>
        <taxon>Pseudomonadati</taxon>
        <taxon>Pseudomonadota</taxon>
        <taxon>Betaproteobacteria</taxon>
        <taxon>Burkholderiales</taxon>
        <taxon>Burkholderiaceae</taxon>
        <taxon>Cupriavidus</taxon>
    </lineage>
</organism>
<dbReference type="Proteomes" id="UP000706525">
    <property type="component" value="Unassembled WGS sequence"/>
</dbReference>
<dbReference type="EMBL" id="CAJZAG010000012">
    <property type="protein sequence ID" value="CAG9184448.1"/>
    <property type="molecule type" value="Genomic_DNA"/>
</dbReference>
<accession>A0ABN7ZGY1</accession>
<comment type="caution">
    <text evidence="1">The sequence shown here is derived from an EMBL/GenBank/DDBJ whole genome shotgun (WGS) entry which is preliminary data.</text>
</comment>
<gene>
    <name evidence="1" type="ORF">LMG32289_05620</name>
</gene>
<evidence type="ECO:0000313" key="2">
    <source>
        <dbReference type="Proteomes" id="UP000706525"/>
    </source>
</evidence>
<proteinExistence type="predicted"/>